<accession>A0AAV7SI08</accession>
<gene>
    <name evidence="1" type="ORF">NDU88_004169</name>
</gene>
<keyword evidence="2" id="KW-1185">Reference proteome</keyword>
<evidence type="ECO:0000313" key="1">
    <source>
        <dbReference type="EMBL" id="KAJ1163716.1"/>
    </source>
</evidence>
<organism evidence="1 2">
    <name type="scientific">Pleurodeles waltl</name>
    <name type="common">Iberian ribbed newt</name>
    <dbReference type="NCBI Taxonomy" id="8319"/>
    <lineage>
        <taxon>Eukaryota</taxon>
        <taxon>Metazoa</taxon>
        <taxon>Chordata</taxon>
        <taxon>Craniata</taxon>
        <taxon>Vertebrata</taxon>
        <taxon>Euteleostomi</taxon>
        <taxon>Amphibia</taxon>
        <taxon>Batrachia</taxon>
        <taxon>Caudata</taxon>
        <taxon>Salamandroidea</taxon>
        <taxon>Salamandridae</taxon>
        <taxon>Pleurodelinae</taxon>
        <taxon>Pleurodeles</taxon>
    </lineage>
</organism>
<name>A0AAV7SI08_PLEWA</name>
<proteinExistence type="predicted"/>
<dbReference type="PANTHER" id="PTHR31635:SF196">
    <property type="entry name" value="REVERSE TRANSCRIPTASE DOMAIN-CONTAINING PROTEIN-RELATED"/>
    <property type="match status" value="1"/>
</dbReference>
<protein>
    <submittedName>
        <fullName evidence="1">Uncharacterized protein</fullName>
    </submittedName>
</protein>
<dbReference type="AlphaFoldDB" id="A0AAV7SI08"/>
<sequence length="179" mass="20455">MSPRGRRRKAEALEWPHREASEAGRWVLEAPVQFTGKEKQKNREEDQWEELDEPLALAEIQDSVRALATGKTPGPDDLPSEFYQTYSSIIAPRLLRLYEEALSVASLTATQREELLISLLEPGKSPAERLSYRPLAMLNTDDKILAKVLAMRLLSLVPDLIHPDLKALCRLQHFSERQW</sequence>
<reference evidence="1" key="1">
    <citation type="journal article" date="2022" name="bioRxiv">
        <title>Sequencing and chromosome-scale assembly of the giantPleurodeles waltlgenome.</title>
        <authorList>
            <person name="Brown T."/>
            <person name="Elewa A."/>
            <person name="Iarovenko S."/>
            <person name="Subramanian E."/>
            <person name="Araus A.J."/>
            <person name="Petzold A."/>
            <person name="Susuki M."/>
            <person name="Suzuki K.-i.T."/>
            <person name="Hayashi T."/>
            <person name="Toyoda A."/>
            <person name="Oliveira C."/>
            <person name="Osipova E."/>
            <person name="Leigh N.D."/>
            <person name="Simon A."/>
            <person name="Yun M.H."/>
        </authorList>
    </citation>
    <scope>NUCLEOTIDE SEQUENCE</scope>
    <source>
        <strain evidence="1">20211129_DDA</strain>
        <tissue evidence="1">Liver</tissue>
    </source>
</reference>
<dbReference type="Proteomes" id="UP001066276">
    <property type="component" value="Chromosome 4_2"/>
</dbReference>
<dbReference type="PANTHER" id="PTHR31635">
    <property type="entry name" value="REVERSE TRANSCRIPTASE DOMAIN-CONTAINING PROTEIN-RELATED"/>
    <property type="match status" value="1"/>
</dbReference>
<evidence type="ECO:0000313" key="2">
    <source>
        <dbReference type="Proteomes" id="UP001066276"/>
    </source>
</evidence>
<comment type="caution">
    <text evidence="1">The sequence shown here is derived from an EMBL/GenBank/DDBJ whole genome shotgun (WGS) entry which is preliminary data.</text>
</comment>
<dbReference type="EMBL" id="JANPWB010000008">
    <property type="protein sequence ID" value="KAJ1163716.1"/>
    <property type="molecule type" value="Genomic_DNA"/>
</dbReference>